<evidence type="ECO:0000313" key="1">
    <source>
        <dbReference type="EMBL" id="NSL88486.1"/>
    </source>
</evidence>
<reference evidence="1" key="1">
    <citation type="submission" date="2020-05" db="EMBL/GenBank/DDBJ databases">
        <title>Chitinophaga laudate sp. nov., isolated from a tropical peat swamp.</title>
        <authorList>
            <person name="Goh C.B.S."/>
            <person name="Lee M.S."/>
            <person name="Parimannan S."/>
            <person name="Pasbakhsh P."/>
            <person name="Yule C.M."/>
            <person name="Rajandas H."/>
            <person name="Loke S."/>
            <person name="Croft L."/>
            <person name="Tan J.B.L."/>
        </authorList>
    </citation>
    <scope>NUCLEOTIDE SEQUENCE</scope>
    <source>
        <strain evidence="1">Mgbs1</strain>
    </source>
</reference>
<dbReference type="Proteomes" id="UP000281028">
    <property type="component" value="Unassembled WGS sequence"/>
</dbReference>
<sequence>MRRIYLAATLLCTVLLGTGCKKFLDVNDDPNNPLGVSEKLLLPPVILTTTTQVLGGYNGSAAAYWTQQLSINQPAPGLESYRIVSNDVDNSWTFYIYPNALKNLKTMIDQATNTGHYEYVAIGKALVAFNLIVATDVWGSVPYSEAFKMPEVVKPKYDSQESIYITAQKLLDEALVAADKTTSPIKPSQDDLIFGGDMDKWKKFIYTLKARFYLRLVNAPGHTPAGEADNALNALKNGFTGNADNALIEYKDGAQKENPWFKNADEGAGGLVMGKTFIDFLKNNNDPRLPIISTTDSSKVKYVGKMNGGETVGNYMWLSRINKFYAGPGAQLFITTYAEAAFIKAEATLIKSGPAAAEPIYKEGIKAHMEMLKVDTAAIRIYVSSRPALTAANALEQIIYEKYVANFLSIETYNDWRRTGFPKLNLAENAFVNYIPRRWPYPSNETLANPQPEHKNVTTATRVWWDTK</sequence>
<organism evidence="1 2">
    <name type="scientific">Chitinophaga solisilvae</name>
    <dbReference type="NCBI Taxonomy" id="1233460"/>
    <lineage>
        <taxon>Bacteria</taxon>
        <taxon>Pseudomonadati</taxon>
        <taxon>Bacteroidota</taxon>
        <taxon>Chitinophagia</taxon>
        <taxon>Chitinophagales</taxon>
        <taxon>Chitinophagaceae</taxon>
        <taxon>Chitinophaga</taxon>
    </lineage>
</organism>
<comment type="caution">
    <text evidence="1">The sequence shown here is derived from an EMBL/GenBank/DDBJ whole genome shotgun (WGS) entry which is preliminary data.</text>
</comment>
<evidence type="ECO:0000313" key="2">
    <source>
        <dbReference type="Proteomes" id="UP000281028"/>
    </source>
</evidence>
<dbReference type="OrthoDB" id="614457at2"/>
<dbReference type="InterPro" id="IPR041662">
    <property type="entry name" value="SusD-like_2"/>
</dbReference>
<dbReference type="Gene3D" id="1.25.40.390">
    <property type="match status" value="1"/>
</dbReference>
<dbReference type="PROSITE" id="PS51257">
    <property type="entry name" value="PROKAR_LIPOPROTEIN"/>
    <property type="match status" value="1"/>
</dbReference>
<protein>
    <submittedName>
        <fullName evidence="1">SusD/RagB family nutrient-binding outer membrane lipoprotein</fullName>
    </submittedName>
</protein>
<accession>A0A433WAV2</accession>
<dbReference type="SUPFAM" id="SSF48452">
    <property type="entry name" value="TPR-like"/>
    <property type="match status" value="1"/>
</dbReference>
<keyword evidence="1" id="KW-0449">Lipoprotein</keyword>
<dbReference type="InterPro" id="IPR011990">
    <property type="entry name" value="TPR-like_helical_dom_sf"/>
</dbReference>
<keyword evidence="2" id="KW-1185">Reference proteome</keyword>
<dbReference type="EMBL" id="RIAR02000001">
    <property type="protein sequence ID" value="NSL88486.1"/>
    <property type="molecule type" value="Genomic_DNA"/>
</dbReference>
<name>A0A433WAV2_9BACT</name>
<proteinExistence type="predicted"/>
<dbReference type="Pfam" id="PF12771">
    <property type="entry name" value="SusD-like_2"/>
    <property type="match status" value="1"/>
</dbReference>
<gene>
    <name evidence="1" type="ORF">ECE50_016720</name>
</gene>
<dbReference type="AlphaFoldDB" id="A0A433WAV2"/>